<evidence type="ECO:0000313" key="8">
    <source>
        <dbReference type="Proteomes" id="UP000484255"/>
    </source>
</evidence>
<dbReference type="EMBL" id="JAAGOH010000010">
    <property type="protein sequence ID" value="NDY91619.1"/>
    <property type="molecule type" value="Genomic_DNA"/>
</dbReference>
<dbReference type="Proteomes" id="UP000484255">
    <property type="component" value="Unassembled WGS sequence"/>
</dbReference>
<comment type="function">
    <text evidence="1">Plays a role in synthesis, processing and/or stability of 23S rRNA.</text>
</comment>
<feature type="region of interest" description="Disordered" evidence="6">
    <location>
        <begin position="149"/>
        <end position="178"/>
    </location>
</feature>
<dbReference type="RefSeq" id="WP_163457466.1">
    <property type="nucleotide sequence ID" value="NZ_JAAGOH010000010.1"/>
</dbReference>
<organism evidence="7 8">
    <name type="scientific">Ideonella livida</name>
    <dbReference type="NCBI Taxonomy" id="2707176"/>
    <lineage>
        <taxon>Bacteria</taxon>
        <taxon>Pseudomonadati</taxon>
        <taxon>Pseudomonadota</taxon>
        <taxon>Betaproteobacteria</taxon>
        <taxon>Burkholderiales</taxon>
        <taxon>Sphaerotilaceae</taxon>
        <taxon>Ideonella</taxon>
    </lineage>
</organism>
<dbReference type="PANTHER" id="PTHR38099">
    <property type="entry name" value="LARGE RIBOSOMAL RNA SUBUNIT ACCUMULATION PROTEIN YCED"/>
    <property type="match status" value="1"/>
</dbReference>
<proteinExistence type="inferred from homology"/>
<keyword evidence="4" id="KW-0690">Ribosome biogenesis</keyword>
<evidence type="ECO:0000256" key="3">
    <source>
        <dbReference type="ARBA" id="ARBA00015716"/>
    </source>
</evidence>
<evidence type="ECO:0000256" key="1">
    <source>
        <dbReference type="ARBA" id="ARBA00002868"/>
    </source>
</evidence>
<sequence>MKSKPLDPRRLDVAALAQRGEQLAGEWPLASLERLAEAAVRESPAFDGAQVRWRLTGEARPVKGGAAEIWMYLHAQVELPLCCQRCLGPVQTVLEVERPLRFVADESRAAALDAELEEDVLELVRDLDALELVEDELLLELPLVPAHEDDCPDPLPRPVDDLDEVSEPAQEPAEHPFAALARLKKSTS</sequence>
<comment type="similarity">
    <text evidence="2">Belongs to the DUF177 domain family.</text>
</comment>
<gene>
    <name evidence="7" type="ORF">G3A44_10520</name>
</gene>
<accession>A0A7C9TIV3</accession>
<dbReference type="InterPro" id="IPR003772">
    <property type="entry name" value="YceD"/>
</dbReference>
<dbReference type="GO" id="GO:0042254">
    <property type="term" value="P:ribosome biogenesis"/>
    <property type="evidence" value="ECO:0007669"/>
    <property type="project" value="UniProtKB-KW"/>
</dbReference>
<dbReference type="PANTHER" id="PTHR38099:SF1">
    <property type="entry name" value="LARGE RIBOSOMAL RNA SUBUNIT ACCUMULATION PROTEIN YCED"/>
    <property type="match status" value="1"/>
</dbReference>
<evidence type="ECO:0000256" key="2">
    <source>
        <dbReference type="ARBA" id="ARBA00010740"/>
    </source>
</evidence>
<dbReference type="GO" id="GO:0005829">
    <property type="term" value="C:cytosol"/>
    <property type="evidence" value="ECO:0007669"/>
    <property type="project" value="TreeGrafter"/>
</dbReference>
<evidence type="ECO:0000256" key="5">
    <source>
        <dbReference type="ARBA" id="ARBA00031841"/>
    </source>
</evidence>
<dbReference type="Pfam" id="PF02620">
    <property type="entry name" value="YceD"/>
    <property type="match status" value="1"/>
</dbReference>
<evidence type="ECO:0000256" key="6">
    <source>
        <dbReference type="SAM" id="MobiDB-lite"/>
    </source>
</evidence>
<evidence type="ECO:0000256" key="4">
    <source>
        <dbReference type="ARBA" id="ARBA00022517"/>
    </source>
</evidence>
<dbReference type="AlphaFoldDB" id="A0A7C9TIV3"/>
<dbReference type="InterPro" id="IPR039255">
    <property type="entry name" value="YceD_bac"/>
</dbReference>
<name>A0A7C9TIV3_9BURK</name>
<comment type="caution">
    <text evidence="7">The sequence shown here is derived from an EMBL/GenBank/DDBJ whole genome shotgun (WGS) entry which is preliminary data.</text>
</comment>
<reference evidence="7 8" key="1">
    <citation type="submission" date="2020-02" db="EMBL/GenBank/DDBJ databases">
        <title>Ideonella bacterium strain TBM-1.</title>
        <authorList>
            <person name="Chen W.-M."/>
        </authorList>
    </citation>
    <scope>NUCLEOTIDE SEQUENCE [LARGE SCALE GENOMIC DNA]</scope>
    <source>
        <strain evidence="7 8">TBM-1</strain>
    </source>
</reference>
<evidence type="ECO:0000313" key="7">
    <source>
        <dbReference type="EMBL" id="NDY91619.1"/>
    </source>
</evidence>
<keyword evidence="8" id="KW-1185">Reference proteome</keyword>
<protein>
    <recommendedName>
        <fullName evidence="3">Large ribosomal RNA subunit accumulation protein YceD</fullName>
    </recommendedName>
    <alternativeName>
        <fullName evidence="5">23S rRNA accumulation protein YceD</fullName>
    </alternativeName>
</protein>